<evidence type="ECO:0000256" key="9">
    <source>
        <dbReference type="ARBA" id="ARBA00023295"/>
    </source>
</evidence>
<evidence type="ECO:0000313" key="17">
    <source>
        <dbReference type="Proteomes" id="UP000030651"/>
    </source>
</evidence>
<proteinExistence type="inferred from homology"/>
<evidence type="ECO:0000256" key="2">
    <source>
        <dbReference type="ARBA" id="ARBA00005641"/>
    </source>
</evidence>
<feature type="chain" id="PRO_5004834993" description="Endoglucanase EG-II" evidence="14">
    <location>
        <begin position="18"/>
        <end position="479"/>
    </location>
</feature>
<dbReference type="Gene3D" id="3.20.20.80">
    <property type="entry name" value="Glycosidases"/>
    <property type="match status" value="1"/>
</dbReference>
<evidence type="ECO:0000256" key="14">
    <source>
        <dbReference type="SAM" id="SignalP"/>
    </source>
</evidence>
<dbReference type="PANTHER" id="PTHR34142">
    <property type="entry name" value="ENDO-BETA-1,4-GLUCANASE A"/>
    <property type="match status" value="1"/>
</dbReference>
<dbReference type="STRING" id="1229662.W3WRX3"/>
<evidence type="ECO:0000256" key="11">
    <source>
        <dbReference type="ARBA" id="ARBA00059691"/>
    </source>
</evidence>
<evidence type="ECO:0000256" key="8">
    <source>
        <dbReference type="ARBA" id="ARBA00023283"/>
    </source>
</evidence>
<dbReference type="EC" id="3.2.1.4" evidence="3"/>
<keyword evidence="5 13" id="KW-0378">Hydrolase</keyword>
<dbReference type="KEGG" id="pfy:PFICI_11966"/>
<keyword evidence="10" id="KW-0624">Polysaccharide degradation</keyword>
<dbReference type="SUPFAM" id="SSF51445">
    <property type="entry name" value="(Trans)glycosidases"/>
    <property type="match status" value="1"/>
</dbReference>
<keyword evidence="8" id="KW-0873">Pyrrolidone carboxylic acid</keyword>
<evidence type="ECO:0000256" key="3">
    <source>
        <dbReference type="ARBA" id="ARBA00012601"/>
    </source>
</evidence>
<feature type="domain" description="Glycoside hydrolase family 5" evidence="15">
    <location>
        <begin position="51"/>
        <end position="299"/>
    </location>
</feature>
<feature type="signal peptide" evidence="14">
    <location>
        <begin position="1"/>
        <end position="17"/>
    </location>
</feature>
<dbReference type="InterPro" id="IPR017853">
    <property type="entry name" value="GH"/>
</dbReference>
<reference evidence="17" key="1">
    <citation type="journal article" date="2015" name="BMC Genomics">
        <title>Genomic and transcriptomic analysis of the endophytic fungus Pestalotiopsis fici reveals its lifestyle and high potential for synthesis of natural products.</title>
        <authorList>
            <person name="Wang X."/>
            <person name="Zhang X."/>
            <person name="Liu L."/>
            <person name="Xiang M."/>
            <person name="Wang W."/>
            <person name="Sun X."/>
            <person name="Che Y."/>
            <person name="Guo L."/>
            <person name="Liu G."/>
            <person name="Guo L."/>
            <person name="Wang C."/>
            <person name="Yin W.B."/>
            <person name="Stadler M."/>
            <person name="Zhang X."/>
            <person name="Liu X."/>
        </authorList>
    </citation>
    <scope>NUCLEOTIDE SEQUENCE [LARGE SCALE GENOMIC DNA]</scope>
    <source>
        <strain evidence="17">W106-1 / CGMCC3.15140</strain>
    </source>
</reference>
<evidence type="ECO:0000259" key="15">
    <source>
        <dbReference type="Pfam" id="PF00150"/>
    </source>
</evidence>
<dbReference type="RefSeq" id="XP_007838738.1">
    <property type="nucleotide sequence ID" value="XM_007840547.1"/>
</dbReference>
<dbReference type="eggNOG" id="ENOG502QXN4">
    <property type="taxonomic scope" value="Eukaryota"/>
</dbReference>
<dbReference type="EMBL" id="KI912117">
    <property type="protein sequence ID" value="ETS76579.1"/>
    <property type="molecule type" value="Genomic_DNA"/>
</dbReference>
<keyword evidence="7" id="KW-0119">Carbohydrate metabolism</keyword>
<keyword evidence="4 14" id="KW-0732">Signal</keyword>
<evidence type="ECO:0000256" key="6">
    <source>
        <dbReference type="ARBA" id="ARBA00023001"/>
    </source>
</evidence>
<gene>
    <name evidence="16" type="ORF">PFICI_11966</name>
</gene>
<evidence type="ECO:0000256" key="7">
    <source>
        <dbReference type="ARBA" id="ARBA00023277"/>
    </source>
</evidence>
<dbReference type="OMA" id="YTDNKLM"/>
<name>W3WRX3_PESFW</name>
<comment type="function">
    <text evidence="11">Endoglucanase (EG) that cleaves the internal beta-1,4-glucosidic bonds in cellulose. The degradation of cellulose involves an interplay between different cellulolytic enzymes. Hydrolysis starts with EGs, which cut internal glycosidic linkages to reduce the polymerization degree of the substrate and creates new chain ends for exocellobiohydrolases (CBHs). The CBH release the disaccharide cellobiose from the non-reducing end of the cellulose polymer chain. Finally, beta-1,4-glucosidases hydrolyze the cellobiose and other short cello-oligosaccharides into glucose units.</text>
</comment>
<sequence length="479" mass="49819">MLLHSIVAFASIPIAFAKVQFLGVAIAGGDFGCQIDGTCPTSSVQFAGDASDQMSHFVGEGMNLMRIPTSWQFLVNNQLGGTLNDANLAKYDQLIQACLGTGAHCMIDIHNFARWNGGIIGQGGPSDDQFVSLWTQLATKYAANDNIVFEIMNEPHDLDIDLWAQTCQKVVTAIRNAGAASQMILLPGTNFDSAATLVSSGSADKLMTITNPDGSTDGLVLDIHKYLDEDNSGTHEECVTDNVDAFTELSLYLRNNGRQGLISESGASSDASCLTNFCSQNAFINQNSDVFVGFVAWAAGSFSTSYVLSLTPSKQSGQYVDNSLMTQCVFGPWLSSSNTSTPTTTSQIVSSTTSASSVSSSSSSLTVSSAIAASTTTGIASIVLSGTSIVIPSTWSLQTVTSLLIDTEPPTLLPPSATAYSGMTLITAATSTTATSLASATTASSTSPVPTSGSIPASALLQSVVARLVACGLLVLCFL</sequence>
<evidence type="ECO:0000256" key="12">
    <source>
        <dbReference type="ARBA" id="ARBA00074271"/>
    </source>
</evidence>
<dbReference type="OrthoDB" id="5823761at2759"/>
<dbReference type="FunFam" id="3.20.20.80:FF:000124">
    <property type="entry name" value="Exported cellulase"/>
    <property type="match status" value="1"/>
</dbReference>
<accession>W3WRX3</accession>
<dbReference type="PROSITE" id="PS00659">
    <property type="entry name" value="GLYCOSYL_HYDROL_F5"/>
    <property type="match status" value="1"/>
</dbReference>
<dbReference type="InterPro" id="IPR001547">
    <property type="entry name" value="Glyco_hydro_5"/>
</dbReference>
<evidence type="ECO:0000256" key="1">
    <source>
        <dbReference type="ARBA" id="ARBA00000966"/>
    </source>
</evidence>
<evidence type="ECO:0000313" key="16">
    <source>
        <dbReference type="EMBL" id="ETS76579.1"/>
    </source>
</evidence>
<keyword evidence="9 13" id="KW-0326">Glycosidase</keyword>
<dbReference type="Pfam" id="PF00150">
    <property type="entry name" value="Cellulase"/>
    <property type="match status" value="1"/>
</dbReference>
<keyword evidence="6" id="KW-0136">Cellulose degradation</keyword>
<comment type="catalytic activity">
    <reaction evidence="1">
        <text>Endohydrolysis of (1-&gt;4)-beta-D-glucosidic linkages in cellulose, lichenin and cereal beta-D-glucans.</text>
        <dbReference type="EC" id="3.2.1.4"/>
    </reaction>
</comment>
<dbReference type="InParanoid" id="W3WRX3"/>
<dbReference type="HOGENOM" id="CLU_029718_1_2_1"/>
<dbReference type="GO" id="GO:0030245">
    <property type="term" value="P:cellulose catabolic process"/>
    <property type="evidence" value="ECO:0007669"/>
    <property type="project" value="UniProtKB-KW"/>
</dbReference>
<evidence type="ECO:0000256" key="4">
    <source>
        <dbReference type="ARBA" id="ARBA00022729"/>
    </source>
</evidence>
<protein>
    <recommendedName>
        <fullName evidence="12">Endoglucanase EG-II</fullName>
        <ecNumber evidence="3">3.2.1.4</ecNumber>
    </recommendedName>
</protein>
<evidence type="ECO:0000256" key="10">
    <source>
        <dbReference type="ARBA" id="ARBA00023326"/>
    </source>
</evidence>
<dbReference type="AlphaFoldDB" id="W3WRX3"/>
<comment type="similarity">
    <text evidence="2 13">Belongs to the glycosyl hydrolase 5 (cellulase A) family.</text>
</comment>
<dbReference type="GO" id="GO:0008810">
    <property type="term" value="F:cellulase activity"/>
    <property type="evidence" value="ECO:0007669"/>
    <property type="project" value="UniProtKB-EC"/>
</dbReference>
<organism evidence="16 17">
    <name type="scientific">Pestalotiopsis fici (strain W106-1 / CGMCC3.15140)</name>
    <dbReference type="NCBI Taxonomy" id="1229662"/>
    <lineage>
        <taxon>Eukaryota</taxon>
        <taxon>Fungi</taxon>
        <taxon>Dikarya</taxon>
        <taxon>Ascomycota</taxon>
        <taxon>Pezizomycotina</taxon>
        <taxon>Sordariomycetes</taxon>
        <taxon>Xylariomycetidae</taxon>
        <taxon>Amphisphaeriales</taxon>
        <taxon>Sporocadaceae</taxon>
        <taxon>Pestalotiopsis</taxon>
    </lineage>
</organism>
<dbReference type="PANTHER" id="PTHR34142:SF5">
    <property type="entry name" value="CBM1 DOMAIN-CONTAINING PROTEIN"/>
    <property type="match status" value="1"/>
</dbReference>
<evidence type="ECO:0000256" key="5">
    <source>
        <dbReference type="ARBA" id="ARBA00022801"/>
    </source>
</evidence>
<dbReference type="GeneID" id="19276979"/>
<evidence type="ECO:0000256" key="13">
    <source>
        <dbReference type="RuleBase" id="RU361153"/>
    </source>
</evidence>
<keyword evidence="17" id="KW-1185">Reference proteome</keyword>
<dbReference type="Proteomes" id="UP000030651">
    <property type="component" value="Unassembled WGS sequence"/>
</dbReference>
<dbReference type="InterPro" id="IPR018087">
    <property type="entry name" value="Glyco_hydro_5_CS"/>
</dbReference>